<gene>
    <name evidence="2" type="ORF">HNQ40_001063</name>
</gene>
<dbReference type="NCBIfam" id="TIGR02532">
    <property type="entry name" value="IV_pilin_GFxxxE"/>
    <property type="match status" value="1"/>
</dbReference>
<accession>A0A7X0LJV7</accession>
<organism evidence="2 3">
    <name type="scientific">Algisphaera agarilytica</name>
    <dbReference type="NCBI Taxonomy" id="1385975"/>
    <lineage>
        <taxon>Bacteria</taxon>
        <taxon>Pseudomonadati</taxon>
        <taxon>Planctomycetota</taxon>
        <taxon>Phycisphaerae</taxon>
        <taxon>Phycisphaerales</taxon>
        <taxon>Phycisphaeraceae</taxon>
        <taxon>Algisphaera</taxon>
    </lineage>
</organism>
<keyword evidence="1" id="KW-0472">Membrane</keyword>
<dbReference type="Gene3D" id="3.30.700.10">
    <property type="entry name" value="Glycoprotein, Type 4 Pilin"/>
    <property type="match status" value="1"/>
</dbReference>
<sequence>MHTSAKPPIPCRVARPGFSLVELVLTLIIIGLVAAMAVPRYGEAQARYRADAAAQRVVANLENAQTQAASSSGDITVWFRVYLDIFEITANASADNAELIYQTHLSEDPYFCDITEADFGGNHFVVFDGFGKPNTGGTATLEVGGLTRTITLDPDTGKATIQ</sequence>
<reference evidence="2 3" key="1">
    <citation type="submission" date="2020-08" db="EMBL/GenBank/DDBJ databases">
        <title>Genomic Encyclopedia of Type Strains, Phase IV (KMG-IV): sequencing the most valuable type-strain genomes for metagenomic binning, comparative biology and taxonomic classification.</title>
        <authorList>
            <person name="Goeker M."/>
        </authorList>
    </citation>
    <scope>NUCLEOTIDE SEQUENCE [LARGE SCALE GENOMIC DNA]</scope>
    <source>
        <strain evidence="2 3">DSM 103725</strain>
    </source>
</reference>
<keyword evidence="1" id="KW-0812">Transmembrane</keyword>
<dbReference type="Proteomes" id="UP000541810">
    <property type="component" value="Unassembled WGS sequence"/>
</dbReference>
<dbReference type="InterPro" id="IPR045584">
    <property type="entry name" value="Pilin-like"/>
</dbReference>
<name>A0A7X0LJV7_9BACT</name>
<comment type="caution">
    <text evidence="2">The sequence shown here is derived from an EMBL/GenBank/DDBJ whole genome shotgun (WGS) entry which is preliminary data.</text>
</comment>
<protein>
    <submittedName>
        <fullName evidence="2">Prepilin-type N-terminal cleavage/methylation domain-containing protein</fullName>
    </submittedName>
</protein>
<keyword evidence="3" id="KW-1185">Reference proteome</keyword>
<evidence type="ECO:0000313" key="2">
    <source>
        <dbReference type="EMBL" id="MBB6429257.1"/>
    </source>
</evidence>
<dbReference type="EMBL" id="JACHGY010000001">
    <property type="protein sequence ID" value="MBB6429257.1"/>
    <property type="molecule type" value="Genomic_DNA"/>
</dbReference>
<feature type="transmembrane region" description="Helical" evidence="1">
    <location>
        <begin position="20"/>
        <end position="39"/>
    </location>
</feature>
<dbReference type="RefSeq" id="WP_184676843.1">
    <property type="nucleotide sequence ID" value="NZ_JACHGY010000001.1"/>
</dbReference>
<evidence type="ECO:0000313" key="3">
    <source>
        <dbReference type="Proteomes" id="UP000541810"/>
    </source>
</evidence>
<dbReference type="AlphaFoldDB" id="A0A7X0LJV7"/>
<evidence type="ECO:0000256" key="1">
    <source>
        <dbReference type="SAM" id="Phobius"/>
    </source>
</evidence>
<keyword evidence="1" id="KW-1133">Transmembrane helix</keyword>
<dbReference type="SUPFAM" id="SSF54523">
    <property type="entry name" value="Pili subunits"/>
    <property type="match status" value="1"/>
</dbReference>
<dbReference type="InterPro" id="IPR012902">
    <property type="entry name" value="N_methyl_site"/>
</dbReference>
<proteinExistence type="predicted"/>